<dbReference type="AlphaFoldDB" id="A0A0M9AGD3"/>
<name>A0A0M9AGD3_9EURY</name>
<gene>
    <name evidence="1" type="ORF">AMS69_18775</name>
</gene>
<dbReference type="InterPro" id="IPR045397">
    <property type="entry name" value="TumE-like"/>
</dbReference>
<dbReference type="PATRIC" id="fig|1705562.3.peg.60"/>
<proteinExistence type="predicted"/>
<dbReference type="STRING" id="1705562.AMS69_18775"/>
<dbReference type="EMBL" id="LIUF01000011">
    <property type="protein sequence ID" value="KOX91422.1"/>
    <property type="molecule type" value="Genomic_DNA"/>
</dbReference>
<accession>A0A0M9AGD3</accession>
<dbReference type="OrthoDB" id="259945at2157"/>
<evidence type="ECO:0000313" key="1">
    <source>
        <dbReference type="EMBL" id="KOX91422.1"/>
    </source>
</evidence>
<evidence type="ECO:0000313" key="2">
    <source>
        <dbReference type="Proteomes" id="UP000037729"/>
    </source>
</evidence>
<dbReference type="RefSeq" id="WP_053969559.1">
    <property type="nucleotide sequence ID" value="NZ_LIUF01000011.1"/>
</dbReference>
<sequence length="160" mass="18054">MRDSPDQAETHTLRGAADRPVLLTIRDVVEEMEPLATPELDDYLHPSVLEVMLDDGLCGAEDARIDIQWTTRDDYKFHYTDTNGVNLRWGKHPHAGDYIHVPGLEHYHPPPNASSDSDEVEASCISQSPEELVTRAVLKLWRVAYHTDSYEPLNAGRNPP</sequence>
<dbReference type="Proteomes" id="UP000037729">
    <property type="component" value="Unassembled WGS sequence"/>
</dbReference>
<reference evidence="1 2" key="1">
    <citation type="submission" date="2015-08" db="EMBL/GenBank/DDBJ databases">
        <title>Genomes of Isolates from Cabo Rojo, PR.</title>
        <authorList>
            <person name="Sanchez-Nieves R.L."/>
            <person name="Montalvo-Rodriguez R."/>
        </authorList>
    </citation>
    <scope>NUCLEOTIDE SEQUENCE [LARGE SCALE GENOMIC DNA]</scope>
    <source>
        <strain evidence="1 2">SL3</strain>
    </source>
</reference>
<protein>
    <submittedName>
        <fullName evidence="1">Uncharacterized protein</fullName>
    </submittedName>
</protein>
<keyword evidence="2" id="KW-1185">Reference proteome</keyword>
<dbReference type="Pfam" id="PF20126">
    <property type="entry name" value="TumE"/>
    <property type="match status" value="1"/>
</dbReference>
<comment type="caution">
    <text evidence="1">The sequence shown here is derived from an EMBL/GenBank/DDBJ whole genome shotgun (WGS) entry which is preliminary data.</text>
</comment>
<organism evidence="1 2">
    <name type="scientific">Haloarcula rubripromontorii</name>
    <dbReference type="NCBI Taxonomy" id="1705562"/>
    <lineage>
        <taxon>Archaea</taxon>
        <taxon>Methanobacteriati</taxon>
        <taxon>Methanobacteriota</taxon>
        <taxon>Stenosarchaea group</taxon>
        <taxon>Halobacteria</taxon>
        <taxon>Halobacteriales</taxon>
        <taxon>Haloarculaceae</taxon>
        <taxon>Haloarcula</taxon>
    </lineage>
</organism>